<dbReference type="OrthoDB" id="7505659at2"/>
<dbReference type="RefSeq" id="WP_083565242.1">
    <property type="nucleotide sequence ID" value="NZ_FQTT01000001.1"/>
</dbReference>
<dbReference type="InterPro" id="IPR036271">
    <property type="entry name" value="Tet_transcr_reg_TetR-rel_C_sf"/>
</dbReference>
<dbReference type="EMBL" id="FQTT01000001">
    <property type="protein sequence ID" value="SHE23902.1"/>
    <property type="molecule type" value="Genomic_DNA"/>
</dbReference>
<dbReference type="SUPFAM" id="SSF46689">
    <property type="entry name" value="Homeodomain-like"/>
    <property type="match status" value="1"/>
</dbReference>
<dbReference type="GO" id="GO:0000976">
    <property type="term" value="F:transcription cis-regulatory region binding"/>
    <property type="evidence" value="ECO:0007669"/>
    <property type="project" value="TreeGrafter"/>
</dbReference>
<dbReference type="InterPro" id="IPR009057">
    <property type="entry name" value="Homeodomain-like_sf"/>
</dbReference>
<reference evidence="7" key="1">
    <citation type="submission" date="2016-09" db="EMBL/GenBank/DDBJ databases">
        <authorList>
            <person name="Strepis N."/>
        </authorList>
    </citation>
    <scope>NUCLEOTIDE SEQUENCE [LARGE SCALE GENOMIC DNA]</scope>
</reference>
<dbReference type="GO" id="GO:0003700">
    <property type="term" value="F:DNA-binding transcription factor activity"/>
    <property type="evidence" value="ECO:0007669"/>
    <property type="project" value="TreeGrafter"/>
</dbReference>
<dbReference type="PROSITE" id="PS50977">
    <property type="entry name" value="HTH_TETR_2"/>
    <property type="match status" value="1"/>
</dbReference>
<dbReference type="PANTHER" id="PTHR30055:SF234">
    <property type="entry name" value="HTH-TYPE TRANSCRIPTIONAL REGULATOR BETI"/>
    <property type="match status" value="1"/>
</dbReference>
<dbReference type="Proteomes" id="UP000184291">
    <property type="component" value="Unassembled WGS sequence"/>
</dbReference>
<feature type="domain" description="HTH tetR-type" evidence="5">
    <location>
        <begin position="15"/>
        <end position="75"/>
    </location>
</feature>
<feature type="DNA-binding region" description="H-T-H motif" evidence="4">
    <location>
        <begin position="38"/>
        <end position="57"/>
    </location>
</feature>
<keyword evidence="1" id="KW-0805">Transcription regulation</keyword>
<evidence type="ECO:0000256" key="2">
    <source>
        <dbReference type="ARBA" id="ARBA00023125"/>
    </source>
</evidence>
<keyword evidence="7" id="KW-1185">Reference proteome</keyword>
<accession>A0A1M4RV78</accession>
<evidence type="ECO:0000256" key="1">
    <source>
        <dbReference type="ARBA" id="ARBA00023015"/>
    </source>
</evidence>
<protein>
    <submittedName>
        <fullName evidence="6">Tetr bacterial regulatory protein hth signature</fullName>
    </submittedName>
</protein>
<sequence length="207" mass="22294">MPGVSIRKRVRLSAPERRRQIVDAATALIAERGYWGLSVQDVADACGITVNGVLHHVGSKDGLLIAVLEARDAADVAAFARFLGLEGGSGDDGESVARAAHAAGISFDRVCEALVRRNSEQPEIVRLYSILEGESLSPSHPAHAYFAERQRHVLGVFASYAPPQEDPAVFAARVLALMDGLQIQWLRDPDSDLVSMWAKVSAGLLTR</sequence>
<dbReference type="PRINTS" id="PR00455">
    <property type="entry name" value="HTHTETR"/>
</dbReference>
<dbReference type="Pfam" id="PF00440">
    <property type="entry name" value="TetR_N"/>
    <property type="match status" value="1"/>
</dbReference>
<dbReference type="STRING" id="1892869.ACGLYG10_0100"/>
<dbReference type="InterPro" id="IPR001647">
    <property type="entry name" value="HTH_TetR"/>
</dbReference>
<dbReference type="SUPFAM" id="SSF48498">
    <property type="entry name" value="Tetracyclin repressor-like, C-terminal domain"/>
    <property type="match status" value="1"/>
</dbReference>
<dbReference type="Gene3D" id="1.10.357.10">
    <property type="entry name" value="Tetracycline Repressor, domain 2"/>
    <property type="match status" value="1"/>
</dbReference>
<gene>
    <name evidence="6" type="ORF">ACGLYG10_0100</name>
</gene>
<keyword evidence="3" id="KW-0804">Transcription</keyword>
<dbReference type="PANTHER" id="PTHR30055">
    <property type="entry name" value="HTH-TYPE TRANSCRIPTIONAL REGULATOR RUTR"/>
    <property type="match status" value="1"/>
</dbReference>
<evidence type="ECO:0000259" key="5">
    <source>
        <dbReference type="PROSITE" id="PS50977"/>
    </source>
</evidence>
<evidence type="ECO:0000313" key="7">
    <source>
        <dbReference type="Proteomes" id="UP000184291"/>
    </source>
</evidence>
<evidence type="ECO:0000256" key="3">
    <source>
        <dbReference type="ARBA" id="ARBA00023163"/>
    </source>
</evidence>
<dbReference type="InterPro" id="IPR050109">
    <property type="entry name" value="HTH-type_TetR-like_transc_reg"/>
</dbReference>
<keyword evidence="2 4" id="KW-0238">DNA-binding</keyword>
<proteinExistence type="predicted"/>
<organism evidence="6 7">
    <name type="scientific">Actinomyces glycerinitolerans</name>
    <dbReference type="NCBI Taxonomy" id="1892869"/>
    <lineage>
        <taxon>Bacteria</taxon>
        <taxon>Bacillati</taxon>
        <taxon>Actinomycetota</taxon>
        <taxon>Actinomycetes</taxon>
        <taxon>Actinomycetales</taxon>
        <taxon>Actinomycetaceae</taxon>
        <taxon>Actinomyces</taxon>
    </lineage>
</organism>
<evidence type="ECO:0000313" key="6">
    <source>
        <dbReference type="EMBL" id="SHE23902.1"/>
    </source>
</evidence>
<name>A0A1M4RV78_9ACTO</name>
<evidence type="ECO:0000256" key="4">
    <source>
        <dbReference type="PROSITE-ProRule" id="PRU00335"/>
    </source>
</evidence>
<dbReference type="AlphaFoldDB" id="A0A1M4RV78"/>